<evidence type="ECO:0000313" key="2">
    <source>
        <dbReference type="EMBL" id="NGQ93173.1"/>
    </source>
</evidence>
<dbReference type="InterPro" id="IPR010319">
    <property type="entry name" value="Transglutaminase-like_Cys_pept"/>
</dbReference>
<name>A0A6M1UAV8_9RHOB</name>
<reference evidence="2 3" key="1">
    <citation type="submission" date="2020-02" db="EMBL/GenBank/DDBJ databases">
        <title>Rhodobacter translucens sp. nov., a novel bacterium isolated from activated sludge.</title>
        <authorList>
            <person name="Liu J."/>
        </authorList>
    </citation>
    <scope>NUCLEOTIDE SEQUENCE [LARGE SCALE GENOMIC DNA]</scope>
    <source>
        <strain evidence="2 3">HX-7-19</strain>
    </source>
</reference>
<feature type="signal peptide" evidence="1">
    <location>
        <begin position="1"/>
        <end position="23"/>
    </location>
</feature>
<evidence type="ECO:0000256" key="1">
    <source>
        <dbReference type="SAM" id="SignalP"/>
    </source>
</evidence>
<gene>
    <name evidence="2" type="ORF">G5V65_19985</name>
</gene>
<feature type="chain" id="PRO_5026915607" evidence="1">
    <location>
        <begin position="24"/>
        <end position="200"/>
    </location>
</feature>
<keyword evidence="3" id="KW-1185">Reference proteome</keyword>
<proteinExistence type="predicted"/>
<dbReference type="PANTHER" id="PTHR39327">
    <property type="match status" value="1"/>
</dbReference>
<accession>A0A6M1UAV8</accession>
<dbReference type="Proteomes" id="UP000474758">
    <property type="component" value="Unassembled WGS sequence"/>
</dbReference>
<dbReference type="PANTHER" id="PTHR39327:SF1">
    <property type="entry name" value="BLR5470 PROTEIN"/>
    <property type="match status" value="1"/>
</dbReference>
<comment type="caution">
    <text evidence="2">The sequence shown here is derived from an EMBL/GenBank/DDBJ whole genome shotgun (WGS) entry which is preliminary data.</text>
</comment>
<dbReference type="Pfam" id="PF06035">
    <property type="entry name" value="Peptidase_C93"/>
    <property type="match status" value="1"/>
</dbReference>
<dbReference type="RefSeq" id="WP_165053920.1">
    <property type="nucleotide sequence ID" value="NZ_JAALFE010000034.1"/>
</dbReference>
<evidence type="ECO:0000313" key="3">
    <source>
        <dbReference type="Proteomes" id="UP000474758"/>
    </source>
</evidence>
<protein>
    <submittedName>
        <fullName evidence="2">Transglutaminase-like cysteine peptidase</fullName>
    </submittedName>
</protein>
<organism evidence="2 3">
    <name type="scientific">Paragemmobacter kunshanensis</name>
    <dbReference type="NCBI Taxonomy" id="2583234"/>
    <lineage>
        <taxon>Bacteria</taxon>
        <taxon>Pseudomonadati</taxon>
        <taxon>Pseudomonadota</taxon>
        <taxon>Alphaproteobacteria</taxon>
        <taxon>Rhodobacterales</taxon>
        <taxon>Paracoccaceae</taxon>
        <taxon>Paragemmobacter</taxon>
    </lineage>
</organism>
<dbReference type="AlphaFoldDB" id="A0A6M1UAV8"/>
<dbReference type="Gene3D" id="3.10.620.30">
    <property type="match status" value="1"/>
</dbReference>
<dbReference type="EMBL" id="JAALFE010000034">
    <property type="protein sequence ID" value="NGQ93173.1"/>
    <property type="molecule type" value="Genomic_DNA"/>
</dbReference>
<keyword evidence="1" id="KW-0732">Signal</keyword>
<sequence length="200" mass="21066">MRRYRPLAPVLAALIGLSGAAQAMDADPAGAFLPVKAAAPAPEGAAALCTAYDWVCAEGGDQAAAAGADALAVARVVNGAANAAIRPISDLRQYAVAERWALPTARGGDCEDYALFKKMKLVEAGVAPEHLLLAAVLDHDNKPHAVLVMRSEMGDFVLDNLTDRILPWNRTGYVFLRMQDPRAPEGWVSVFARGGADLSS</sequence>